<evidence type="ECO:0000256" key="3">
    <source>
        <dbReference type="ARBA" id="ARBA00022722"/>
    </source>
</evidence>
<keyword evidence="5" id="KW-0378">Hydrolase</keyword>
<organism evidence="9">
    <name type="scientific">Candidatus Kentrum sp. LPFa</name>
    <dbReference type="NCBI Taxonomy" id="2126335"/>
    <lineage>
        <taxon>Bacteria</taxon>
        <taxon>Pseudomonadati</taxon>
        <taxon>Pseudomonadota</taxon>
        <taxon>Gammaproteobacteria</taxon>
        <taxon>Candidatus Kentrum</taxon>
    </lineage>
</organism>
<name>A0A450WIX3_9GAMM</name>
<evidence type="ECO:0000313" key="9">
    <source>
        <dbReference type="EMBL" id="VFK16977.1"/>
    </source>
</evidence>
<evidence type="ECO:0000256" key="6">
    <source>
        <dbReference type="ARBA" id="ARBA00022842"/>
    </source>
</evidence>
<dbReference type="GO" id="GO:0046872">
    <property type="term" value="F:metal ion binding"/>
    <property type="evidence" value="ECO:0007669"/>
    <property type="project" value="UniProtKB-KW"/>
</dbReference>
<keyword evidence="3" id="KW-0540">Nuclease</keyword>
<dbReference type="SUPFAM" id="SSF88723">
    <property type="entry name" value="PIN domain-like"/>
    <property type="match status" value="1"/>
</dbReference>
<evidence type="ECO:0000256" key="2">
    <source>
        <dbReference type="ARBA" id="ARBA00022649"/>
    </source>
</evidence>
<keyword evidence="4" id="KW-0479">Metal-binding</keyword>
<gene>
    <name evidence="9" type="ORF">BECKLPF1236B_GA0070989_11078</name>
</gene>
<evidence type="ECO:0000259" key="8">
    <source>
        <dbReference type="Pfam" id="PF01850"/>
    </source>
</evidence>
<dbReference type="PANTHER" id="PTHR33653:SF1">
    <property type="entry name" value="RIBONUCLEASE VAPC2"/>
    <property type="match status" value="1"/>
</dbReference>
<evidence type="ECO:0000256" key="7">
    <source>
        <dbReference type="ARBA" id="ARBA00038093"/>
    </source>
</evidence>
<accession>A0A450WIX3</accession>
<dbReference type="InterPro" id="IPR029060">
    <property type="entry name" value="PIN-like_dom_sf"/>
</dbReference>
<dbReference type="Pfam" id="PF01850">
    <property type="entry name" value="PIN"/>
    <property type="match status" value="1"/>
</dbReference>
<evidence type="ECO:0000256" key="1">
    <source>
        <dbReference type="ARBA" id="ARBA00001946"/>
    </source>
</evidence>
<sequence length="140" mass="16117">MKPSLIDTDILSIFFRKHPRIIARFANYLTRHKKIELSIITYYEIISGLEHINAHKKTTAFLEFVSMNRVLPLTEQSVTISAGIYAELRKTGKPLDDIDLLIAGVAIANNRVLVTHNRSHFERIDRLEVEDWSEEQTAGR</sequence>
<dbReference type="CDD" id="cd18744">
    <property type="entry name" value="PIN_VapC4-5_FitB-like"/>
    <property type="match status" value="1"/>
</dbReference>
<keyword evidence="9" id="KW-0255">Endonuclease</keyword>
<keyword evidence="2" id="KW-1277">Toxin-antitoxin system</keyword>
<dbReference type="PANTHER" id="PTHR33653">
    <property type="entry name" value="RIBONUCLEASE VAPC2"/>
    <property type="match status" value="1"/>
</dbReference>
<dbReference type="InterPro" id="IPR002716">
    <property type="entry name" value="PIN_dom"/>
</dbReference>
<reference evidence="9" key="1">
    <citation type="submission" date="2019-02" db="EMBL/GenBank/DDBJ databases">
        <authorList>
            <person name="Gruber-Vodicka R. H."/>
            <person name="Seah K. B. B."/>
        </authorList>
    </citation>
    <scope>NUCLEOTIDE SEQUENCE</scope>
    <source>
        <strain evidence="9">BECK_S313</strain>
    </source>
</reference>
<dbReference type="GO" id="GO:0004519">
    <property type="term" value="F:endonuclease activity"/>
    <property type="evidence" value="ECO:0007669"/>
    <property type="project" value="UniProtKB-KW"/>
</dbReference>
<dbReference type="GO" id="GO:0016787">
    <property type="term" value="F:hydrolase activity"/>
    <property type="evidence" value="ECO:0007669"/>
    <property type="project" value="UniProtKB-KW"/>
</dbReference>
<protein>
    <submittedName>
        <fullName evidence="9">tRNA(fMet)-specific endonuclease VapC</fullName>
    </submittedName>
</protein>
<dbReference type="EMBL" id="CAADFK010000107">
    <property type="protein sequence ID" value="VFK16977.1"/>
    <property type="molecule type" value="Genomic_DNA"/>
</dbReference>
<dbReference type="InterPro" id="IPR050556">
    <property type="entry name" value="Type_II_TA_system_RNase"/>
</dbReference>
<dbReference type="AlphaFoldDB" id="A0A450WIX3"/>
<comment type="cofactor">
    <cofactor evidence="1">
        <name>Mg(2+)</name>
        <dbReference type="ChEBI" id="CHEBI:18420"/>
    </cofactor>
</comment>
<evidence type="ECO:0000256" key="4">
    <source>
        <dbReference type="ARBA" id="ARBA00022723"/>
    </source>
</evidence>
<dbReference type="Gene3D" id="3.40.50.1010">
    <property type="entry name" value="5'-nuclease"/>
    <property type="match status" value="1"/>
</dbReference>
<keyword evidence="6" id="KW-0460">Magnesium</keyword>
<feature type="domain" description="PIN" evidence="8">
    <location>
        <begin position="5"/>
        <end position="126"/>
    </location>
</feature>
<evidence type="ECO:0000256" key="5">
    <source>
        <dbReference type="ARBA" id="ARBA00022801"/>
    </source>
</evidence>
<proteinExistence type="inferred from homology"/>
<comment type="similarity">
    <text evidence="7">Belongs to the PINc/VapC protein family.</text>
</comment>